<dbReference type="Pfam" id="PF13419">
    <property type="entry name" value="HAD_2"/>
    <property type="match status" value="1"/>
</dbReference>
<keyword evidence="2 4" id="KW-0378">Hydrolase</keyword>
<dbReference type="SUPFAM" id="SSF56784">
    <property type="entry name" value="HAD-like"/>
    <property type="match status" value="1"/>
</dbReference>
<accession>A0A7H2BK09</accession>
<sequence>MASGNIAKSALISIRDGKLLVARSFGKEKFFLPGGKPDAGETAKEALYREIREELSVGLHANSVRSWGTFTQQADGKAAGVQVEMACFTAELDGEPAPSEEIEEIAWVDASDREKLSAVAQLVLDDLVQKSLVVSGANSHRAVIFDLDDTLFFTIEAKWNHHRHVARESFGVELTDDVLREHWGKPFTEMIGFYYQNAASVEEMVAANAASRDLFPKKPIEGAREMVLSLLDDGVAVGVVTSTRTEWALGELEREGYPLNRLTMVQGSDLVDFHKPDPRVFDEILKIMRACGKTSLTYVGDALLDERAALDAGMKFVGLETGLYSHADFSENTPVLPDVSHLRDVL</sequence>
<comment type="cofactor">
    <cofactor evidence="1">
        <name>Mg(2+)</name>
        <dbReference type="ChEBI" id="CHEBI:18420"/>
    </cofactor>
</comment>
<evidence type="ECO:0000313" key="5">
    <source>
        <dbReference type="Proteomes" id="UP000516421"/>
    </source>
</evidence>
<proteinExistence type="predicted"/>
<dbReference type="PROSITE" id="PS51462">
    <property type="entry name" value="NUDIX"/>
    <property type="match status" value="1"/>
</dbReference>
<evidence type="ECO:0000259" key="3">
    <source>
        <dbReference type="PROSITE" id="PS51462"/>
    </source>
</evidence>
<dbReference type="SFLD" id="SFLDG01129">
    <property type="entry name" value="C1.5:_HAD__Beta-PGM__Phosphata"/>
    <property type="match status" value="1"/>
</dbReference>
<name>A0A7H2BK09_9MICC</name>
<dbReference type="EMBL" id="CP061538">
    <property type="protein sequence ID" value="QNV40005.1"/>
    <property type="molecule type" value="Genomic_DNA"/>
</dbReference>
<dbReference type="InterPro" id="IPR023198">
    <property type="entry name" value="PGP-like_dom2"/>
</dbReference>
<dbReference type="Gene3D" id="3.40.50.1000">
    <property type="entry name" value="HAD superfamily/HAD-like"/>
    <property type="match status" value="1"/>
</dbReference>
<dbReference type="Proteomes" id="UP000516421">
    <property type="component" value="Chromosome"/>
</dbReference>
<dbReference type="PANTHER" id="PTHR43046">
    <property type="entry name" value="GDP-MANNOSE MANNOSYL HYDROLASE"/>
    <property type="match status" value="1"/>
</dbReference>
<dbReference type="Pfam" id="PF00293">
    <property type="entry name" value="NUDIX"/>
    <property type="match status" value="1"/>
</dbReference>
<dbReference type="KEGG" id="rama:IDM48_00640"/>
<dbReference type="PANTHER" id="PTHR43046:SF2">
    <property type="entry name" value="8-OXO-DGTP DIPHOSPHATASE-RELATED"/>
    <property type="match status" value="1"/>
</dbReference>
<evidence type="ECO:0000256" key="2">
    <source>
        <dbReference type="ARBA" id="ARBA00022801"/>
    </source>
</evidence>
<dbReference type="SFLD" id="SFLDS00003">
    <property type="entry name" value="Haloacid_Dehalogenase"/>
    <property type="match status" value="1"/>
</dbReference>
<dbReference type="SUPFAM" id="SSF55811">
    <property type="entry name" value="Nudix"/>
    <property type="match status" value="1"/>
</dbReference>
<reference evidence="4 5" key="1">
    <citation type="submission" date="2020-09" db="EMBL/GenBank/DDBJ databases">
        <title>Investigation of environmental microbe.</title>
        <authorList>
            <person name="Ou Y."/>
            <person name="Kang Q."/>
        </authorList>
    </citation>
    <scope>NUCLEOTIDE SEQUENCE [LARGE SCALE GENOMIC DNA]</scope>
    <source>
        <strain evidence="4 5">KJZ-9</strain>
    </source>
</reference>
<feature type="domain" description="Nudix hydrolase" evidence="3">
    <location>
        <begin position="3"/>
        <end position="130"/>
    </location>
</feature>
<organism evidence="4 5">
    <name type="scientific">Rothia amarae</name>
    <dbReference type="NCBI Taxonomy" id="169480"/>
    <lineage>
        <taxon>Bacteria</taxon>
        <taxon>Bacillati</taxon>
        <taxon>Actinomycetota</taxon>
        <taxon>Actinomycetes</taxon>
        <taxon>Micrococcales</taxon>
        <taxon>Micrococcaceae</taxon>
        <taxon>Rothia</taxon>
    </lineage>
</organism>
<dbReference type="InterPro" id="IPR023214">
    <property type="entry name" value="HAD_sf"/>
</dbReference>
<dbReference type="AlphaFoldDB" id="A0A7H2BK09"/>
<gene>
    <name evidence="4" type="ORF">IDM48_00640</name>
</gene>
<protein>
    <submittedName>
        <fullName evidence="4">HAD hydrolase-like protein</fullName>
    </submittedName>
</protein>
<dbReference type="Gene3D" id="1.10.150.240">
    <property type="entry name" value="Putative phosphatase, domain 2"/>
    <property type="match status" value="1"/>
</dbReference>
<dbReference type="InterPro" id="IPR041492">
    <property type="entry name" value="HAD_2"/>
</dbReference>
<evidence type="ECO:0000256" key="1">
    <source>
        <dbReference type="ARBA" id="ARBA00001946"/>
    </source>
</evidence>
<evidence type="ECO:0000313" key="4">
    <source>
        <dbReference type="EMBL" id="QNV40005.1"/>
    </source>
</evidence>
<dbReference type="InterPro" id="IPR036412">
    <property type="entry name" value="HAD-like_sf"/>
</dbReference>
<dbReference type="Gene3D" id="3.90.79.10">
    <property type="entry name" value="Nucleoside Triphosphate Pyrophosphohydrolase"/>
    <property type="match status" value="1"/>
</dbReference>
<dbReference type="InterPro" id="IPR000086">
    <property type="entry name" value="NUDIX_hydrolase_dom"/>
</dbReference>
<keyword evidence="5" id="KW-1185">Reference proteome</keyword>
<dbReference type="RefSeq" id="WP_190617578.1">
    <property type="nucleotide sequence ID" value="NZ_CP061538.1"/>
</dbReference>
<dbReference type="GO" id="GO:0016787">
    <property type="term" value="F:hydrolase activity"/>
    <property type="evidence" value="ECO:0007669"/>
    <property type="project" value="UniProtKB-KW"/>
</dbReference>
<dbReference type="InterPro" id="IPR015797">
    <property type="entry name" value="NUDIX_hydrolase-like_dom_sf"/>
</dbReference>
<dbReference type="CDD" id="cd04690">
    <property type="entry name" value="NUDIX_Hydrolase"/>
    <property type="match status" value="1"/>
</dbReference>